<dbReference type="PROSITE" id="PS50293">
    <property type="entry name" value="TPR_REGION"/>
    <property type="match status" value="2"/>
</dbReference>
<evidence type="ECO:0000256" key="2">
    <source>
        <dbReference type="ARBA" id="ARBA00022803"/>
    </source>
</evidence>
<evidence type="ECO:0000313" key="6">
    <source>
        <dbReference type="Proteomes" id="UP000229901"/>
    </source>
</evidence>
<dbReference type="Pfam" id="PF14559">
    <property type="entry name" value="TPR_19"/>
    <property type="match status" value="1"/>
</dbReference>
<feature type="transmembrane region" description="Helical" evidence="4">
    <location>
        <begin position="6"/>
        <end position="27"/>
    </location>
</feature>
<dbReference type="SUPFAM" id="SSF48452">
    <property type="entry name" value="TPR-like"/>
    <property type="match status" value="1"/>
</dbReference>
<accession>A0A2H0V3R6</accession>
<evidence type="ECO:0000256" key="4">
    <source>
        <dbReference type="SAM" id="Phobius"/>
    </source>
</evidence>
<dbReference type="InterPro" id="IPR011990">
    <property type="entry name" value="TPR-like_helical_dom_sf"/>
</dbReference>
<dbReference type="Pfam" id="PF13181">
    <property type="entry name" value="TPR_8"/>
    <property type="match status" value="1"/>
</dbReference>
<evidence type="ECO:0000256" key="1">
    <source>
        <dbReference type="ARBA" id="ARBA00022737"/>
    </source>
</evidence>
<sequence>MSIYMIYNIIALSVMIVFLAAIVFILAKKYTRLKTIDIDTIKEEKESRVRERILMDRMKRKTESGKKLVRQIVGPSTEKVKGMGSRFFQKLVDLEKKYQKESNAKSQKSDVNISQKVIKLLIEAEENCKKGHSAEAEKQFIEVISLDPKNIRAYSGLGEVYLQQKEYEQALQTFEYLVKLNQKNSHTVTKKDERGNEEQTVDNSEIINENFIQIGEIYTEMGNHNKAFEYFSRALAYTPNDPKTLDLLIQTAMIMQDKINALEYVDRLEKVNPDNQKINEYKKKISEL</sequence>
<evidence type="ECO:0000313" key="5">
    <source>
        <dbReference type="EMBL" id="PIR93737.1"/>
    </source>
</evidence>
<keyword evidence="2 3" id="KW-0802">TPR repeat</keyword>
<dbReference type="AlphaFoldDB" id="A0A2H0V3R6"/>
<proteinExistence type="predicted"/>
<dbReference type="EMBL" id="PFAP01000040">
    <property type="protein sequence ID" value="PIR93737.1"/>
    <property type="molecule type" value="Genomic_DNA"/>
</dbReference>
<dbReference type="InterPro" id="IPR051012">
    <property type="entry name" value="CellSynth/LPSAsmb/PSIAsmb"/>
</dbReference>
<dbReference type="InterPro" id="IPR019734">
    <property type="entry name" value="TPR_rpt"/>
</dbReference>
<gene>
    <name evidence="5" type="ORF">COT97_05065</name>
</gene>
<dbReference type="PANTHER" id="PTHR45586">
    <property type="entry name" value="TPR REPEAT-CONTAINING PROTEIN PA4667"/>
    <property type="match status" value="1"/>
</dbReference>
<keyword evidence="4" id="KW-1133">Transmembrane helix</keyword>
<feature type="repeat" description="TPR" evidence="3">
    <location>
        <begin position="151"/>
        <end position="184"/>
    </location>
</feature>
<dbReference type="Gene3D" id="1.25.40.10">
    <property type="entry name" value="Tetratricopeptide repeat domain"/>
    <property type="match status" value="2"/>
</dbReference>
<reference evidence="6" key="1">
    <citation type="submission" date="2017-09" db="EMBL/GenBank/DDBJ databases">
        <title>Depth-based differentiation of microbial function through sediment-hosted aquifers and enrichment of novel symbionts in the deep terrestrial subsurface.</title>
        <authorList>
            <person name="Probst A.J."/>
            <person name="Ladd B."/>
            <person name="Jarett J.K."/>
            <person name="Geller-Mcgrath D.E."/>
            <person name="Sieber C.M.K."/>
            <person name="Emerson J.B."/>
            <person name="Anantharaman K."/>
            <person name="Thomas B.C."/>
            <person name="Malmstrom R."/>
            <person name="Stieglmeier M."/>
            <person name="Klingl A."/>
            <person name="Woyke T."/>
            <person name="Ryan C.M."/>
            <person name="Banfield J.F."/>
        </authorList>
    </citation>
    <scope>NUCLEOTIDE SEQUENCE [LARGE SCALE GENOMIC DNA]</scope>
</reference>
<organism evidence="5 6">
    <name type="scientific">Candidatus Falkowbacteria bacterium CG10_big_fil_rev_8_21_14_0_10_39_11</name>
    <dbReference type="NCBI Taxonomy" id="1974565"/>
    <lineage>
        <taxon>Bacteria</taxon>
        <taxon>Candidatus Falkowiibacteriota</taxon>
    </lineage>
</organism>
<name>A0A2H0V3R6_9BACT</name>
<keyword evidence="4" id="KW-0812">Transmembrane</keyword>
<evidence type="ECO:0000256" key="3">
    <source>
        <dbReference type="PROSITE-ProRule" id="PRU00339"/>
    </source>
</evidence>
<dbReference type="SMART" id="SM00028">
    <property type="entry name" value="TPR"/>
    <property type="match status" value="4"/>
</dbReference>
<dbReference type="Proteomes" id="UP000229901">
    <property type="component" value="Unassembled WGS sequence"/>
</dbReference>
<protein>
    <submittedName>
        <fullName evidence="5">Uncharacterized protein</fullName>
    </submittedName>
</protein>
<keyword evidence="4" id="KW-0472">Membrane</keyword>
<comment type="caution">
    <text evidence="5">The sequence shown here is derived from an EMBL/GenBank/DDBJ whole genome shotgun (WGS) entry which is preliminary data.</text>
</comment>
<dbReference type="PANTHER" id="PTHR45586:SF1">
    <property type="entry name" value="LIPOPOLYSACCHARIDE ASSEMBLY PROTEIN B"/>
    <property type="match status" value="1"/>
</dbReference>
<keyword evidence="1" id="KW-0677">Repeat</keyword>
<dbReference type="PROSITE" id="PS50005">
    <property type="entry name" value="TPR"/>
    <property type="match status" value="2"/>
</dbReference>
<feature type="repeat" description="TPR" evidence="3">
    <location>
        <begin position="208"/>
        <end position="241"/>
    </location>
</feature>